<comment type="subcellular location">
    <subcellularLocation>
        <location evidence="1">Cell membrane</location>
        <topology evidence="1">Multi-pass membrane protein</topology>
    </subcellularLocation>
</comment>
<dbReference type="PROSITE" id="PS50156">
    <property type="entry name" value="SSD"/>
    <property type="match status" value="1"/>
</dbReference>
<dbReference type="PANTHER" id="PTHR33406:SF6">
    <property type="entry name" value="MEMBRANE PROTEIN YDGH-RELATED"/>
    <property type="match status" value="1"/>
</dbReference>
<feature type="transmembrane region" description="Helical" evidence="7">
    <location>
        <begin position="276"/>
        <end position="296"/>
    </location>
</feature>
<dbReference type="GO" id="GO:0005886">
    <property type="term" value="C:plasma membrane"/>
    <property type="evidence" value="ECO:0007669"/>
    <property type="project" value="UniProtKB-SubCell"/>
</dbReference>
<evidence type="ECO:0000256" key="4">
    <source>
        <dbReference type="ARBA" id="ARBA00022692"/>
    </source>
</evidence>
<evidence type="ECO:0000256" key="3">
    <source>
        <dbReference type="ARBA" id="ARBA00022475"/>
    </source>
</evidence>
<keyword evidence="6 7" id="KW-0472">Membrane</keyword>
<feature type="transmembrane region" description="Helical" evidence="7">
    <location>
        <begin position="12"/>
        <end position="35"/>
    </location>
</feature>
<name>A0A098E637_9ZZZZ</name>
<evidence type="ECO:0000256" key="2">
    <source>
        <dbReference type="ARBA" id="ARBA00010157"/>
    </source>
</evidence>
<accession>A0A098E637</accession>
<proteinExistence type="inferred from homology"/>
<evidence type="ECO:0000256" key="6">
    <source>
        <dbReference type="ARBA" id="ARBA00023136"/>
    </source>
</evidence>
<protein>
    <recommendedName>
        <fullName evidence="8">SSD domain-containing protein</fullName>
    </recommendedName>
</protein>
<gene>
    <name evidence="9" type="ORF">MSIBF_A1380004</name>
</gene>
<dbReference type="Pfam" id="PF03176">
    <property type="entry name" value="MMPL"/>
    <property type="match status" value="1"/>
</dbReference>
<reference evidence="9" key="1">
    <citation type="submission" date="2014-09" db="EMBL/GenBank/DDBJ databases">
        <authorList>
            <person name="Probst J Alexander"/>
        </authorList>
    </citation>
    <scope>NUCLEOTIDE SEQUENCE</scope>
</reference>
<dbReference type="InterPro" id="IPR000731">
    <property type="entry name" value="SSD"/>
</dbReference>
<dbReference type="InterPro" id="IPR050545">
    <property type="entry name" value="Mycobact_MmpL"/>
</dbReference>
<organism evidence="9">
    <name type="scientific">groundwater metagenome</name>
    <dbReference type="NCBI Taxonomy" id="717931"/>
    <lineage>
        <taxon>unclassified sequences</taxon>
        <taxon>metagenomes</taxon>
        <taxon>ecological metagenomes</taxon>
    </lineage>
</organism>
<keyword evidence="5 7" id="KW-1133">Transmembrane helix</keyword>
<keyword evidence="4 7" id="KW-0812">Transmembrane</keyword>
<dbReference type="SUPFAM" id="SSF82866">
    <property type="entry name" value="Multidrug efflux transporter AcrB transmembrane domain"/>
    <property type="match status" value="1"/>
</dbReference>
<keyword evidence="3" id="KW-1003">Cell membrane</keyword>
<feature type="transmembrane region" description="Helical" evidence="7">
    <location>
        <begin position="228"/>
        <end position="246"/>
    </location>
</feature>
<evidence type="ECO:0000256" key="5">
    <source>
        <dbReference type="ARBA" id="ARBA00022989"/>
    </source>
</evidence>
<dbReference type="PANTHER" id="PTHR33406">
    <property type="entry name" value="MEMBRANE PROTEIN MJ1562-RELATED"/>
    <property type="match status" value="1"/>
</dbReference>
<feature type="transmembrane region" description="Helical" evidence="7">
    <location>
        <begin position="317"/>
        <end position="343"/>
    </location>
</feature>
<evidence type="ECO:0000256" key="1">
    <source>
        <dbReference type="ARBA" id="ARBA00004651"/>
    </source>
</evidence>
<evidence type="ECO:0000256" key="7">
    <source>
        <dbReference type="SAM" id="Phobius"/>
    </source>
</evidence>
<feature type="transmembrane region" description="Helical" evidence="7">
    <location>
        <begin position="253"/>
        <end position="270"/>
    </location>
</feature>
<dbReference type="InterPro" id="IPR004869">
    <property type="entry name" value="MMPL_dom"/>
</dbReference>
<sequence>MIAEIFKKIANFHYKHPVLIIGIVVILTVILAYGMTNIKMAETSSKNMLPEGLESVKVMNEISNEFQGTNTLTIAVYIEPSNEPSENEANKNEDNPRDVRNFATLEYIDKISNLIKKEKNVIEVNSVVDLLKQSNNGEIPKDAQRIREILDSNPVYLKQYISDDYEISKIIVKTSSDKKEEKDALLTETKKILDENEKPDGINANVIGMLAISGEISKSMNSDTVKTAGIALIGILLTVCIAFVSVRYGLSTLLPVAFGVIWTFGFMGYINFEMNVASVSGASIMLGLGVDFGIQLTHRFRQEIKNNELEKAMENTLVGVGRPILTTGTAATIGFSVLLLGSLPMLHGLGILLAVGVICCVIVTFLLLPSILILEEKLNLLNIKG</sequence>
<dbReference type="EMBL" id="CCXY01000044">
    <property type="protein sequence ID" value="CEG11303.1"/>
    <property type="molecule type" value="Genomic_DNA"/>
</dbReference>
<dbReference type="AlphaFoldDB" id="A0A098E637"/>
<evidence type="ECO:0000259" key="8">
    <source>
        <dbReference type="PROSITE" id="PS50156"/>
    </source>
</evidence>
<dbReference type="Gene3D" id="1.20.1640.10">
    <property type="entry name" value="Multidrug efflux transporter AcrB transmembrane domain"/>
    <property type="match status" value="1"/>
</dbReference>
<comment type="similarity">
    <text evidence="2">Belongs to the resistance-nodulation-cell division (RND) (TC 2.A.6) family. MmpL subfamily.</text>
</comment>
<feature type="transmembrane region" description="Helical" evidence="7">
    <location>
        <begin position="349"/>
        <end position="374"/>
    </location>
</feature>
<evidence type="ECO:0000313" key="9">
    <source>
        <dbReference type="EMBL" id="CEG11303.1"/>
    </source>
</evidence>
<feature type="domain" description="SSD" evidence="8">
    <location>
        <begin position="249"/>
        <end position="374"/>
    </location>
</feature>